<dbReference type="GO" id="GO:0020037">
    <property type="term" value="F:heme binding"/>
    <property type="evidence" value="ECO:0007669"/>
    <property type="project" value="UniProtKB-UniRule"/>
</dbReference>
<evidence type="ECO:0000313" key="25">
    <source>
        <dbReference type="Proteomes" id="UP000241394"/>
    </source>
</evidence>
<feature type="binding site" evidence="19">
    <location>
        <position position="93"/>
    </location>
    <ligand>
        <name>Ca(2+)</name>
        <dbReference type="ChEBI" id="CHEBI:29108"/>
        <label>1</label>
    </ligand>
</feature>
<feature type="binding site" evidence="19">
    <location>
        <position position="88"/>
    </location>
    <ligand>
        <name>Ca(2+)</name>
        <dbReference type="ChEBI" id="CHEBI:29108"/>
        <label>1</label>
    </ligand>
</feature>
<proteinExistence type="inferred from homology"/>
<gene>
    <name evidence="24" type="ORF">CEY00_Acc15330</name>
</gene>
<dbReference type="InterPro" id="IPR010255">
    <property type="entry name" value="Haem_peroxidase_sf"/>
</dbReference>
<dbReference type="PROSITE" id="PS00435">
    <property type="entry name" value="PEROXIDASE_1"/>
    <property type="match status" value="1"/>
</dbReference>
<keyword evidence="10 22" id="KW-0732">Signal</keyword>
<evidence type="ECO:0000256" key="6">
    <source>
        <dbReference type="ARBA" id="ARBA00022525"/>
    </source>
</evidence>
<dbReference type="CDD" id="cd00693">
    <property type="entry name" value="secretory_peroxidase"/>
    <property type="match status" value="1"/>
</dbReference>
<comment type="cofactor">
    <cofactor evidence="19 22">
        <name>Ca(2+)</name>
        <dbReference type="ChEBI" id="CHEBI:29108"/>
    </cofactor>
    <text evidence="19 22">Binds 2 calcium ions per subunit.</text>
</comment>
<dbReference type="InterPro" id="IPR002016">
    <property type="entry name" value="Haem_peroxidase"/>
</dbReference>
<dbReference type="PRINTS" id="PR00458">
    <property type="entry name" value="PEROXIDASE"/>
</dbReference>
<feature type="binding site" description="axial binding residue" evidence="19">
    <location>
        <position position="209"/>
    </location>
    <ligand>
        <name>heme b</name>
        <dbReference type="ChEBI" id="CHEBI:60344"/>
    </ligand>
    <ligandPart>
        <name>Fe</name>
        <dbReference type="ChEBI" id="CHEBI:18248"/>
    </ligandPart>
</feature>
<dbReference type="EMBL" id="NKQK01000014">
    <property type="protein sequence ID" value="PSS11057.1"/>
    <property type="molecule type" value="Genomic_DNA"/>
</dbReference>
<dbReference type="GO" id="GO:0006979">
    <property type="term" value="P:response to oxidative stress"/>
    <property type="evidence" value="ECO:0007669"/>
    <property type="project" value="UniProtKB-UniRule"/>
</dbReference>
<comment type="catalytic activity">
    <reaction evidence="1 22">
        <text>2 a phenolic donor + H2O2 = 2 a phenolic radical donor + 2 H2O</text>
        <dbReference type="Rhea" id="RHEA:56136"/>
        <dbReference type="ChEBI" id="CHEBI:15377"/>
        <dbReference type="ChEBI" id="CHEBI:16240"/>
        <dbReference type="ChEBI" id="CHEBI:139520"/>
        <dbReference type="ChEBI" id="CHEBI:139521"/>
        <dbReference type="EC" id="1.11.1.7"/>
    </reaction>
</comment>
<feature type="chain" id="PRO_5015216132" description="Peroxidase" evidence="22">
    <location>
        <begin position="24"/>
        <end position="342"/>
    </location>
</feature>
<evidence type="ECO:0000256" key="9">
    <source>
        <dbReference type="ARBA" id="ARBA00022723"/>
    </source>
</evidence>
<dbReference type="InterPro" id="IPR033905">
    <property type="entry name" value="Secretory_peroxidase"/>
</dbReference>
<feature type="active site" description="Proton acceptor" evidence="17">
    <location>
        <position position="87"/>
    </location>
</feature>
<keyword evidence="14 21" id="KW-1015">Disulfide bond</keyword>
<dbReference type="PROSITE" id="PS50873">
    <property type="entry name" value="PEROXIDASE_4"/>
    <property type="match status" value="1"/>
</dbReference>
<dbReference type="OMA" id="PMGHENI"/>
<dbReference type="SUPFAM" id="SSF48113">
    <property type="entry name" value="Heme-dependent peroxidases"/>
    <property type="match status" value="1"/>
</dbReference>
<feature type="disulfide bond" evidence="21">
    <location>
        <begin position="89"/>
        <end position="94"/>
    </location>
</feature>
<feature type="disulfide bond" evidence="21">
    <location>
        <begin position="216"/>
        <end position="248"/>
    </location>
</feature>
<keyword evidence="25" id="KW-1185">Reference proteome</keyword>
<dbReference type="GO" id="GO:0005576">
    <property type="term" value="C:extracellular region"/>
    <property type="evidence" value="ECO:0007669"/>
    <property type="project" value="UniProtKB-SubCell"/>
</dbReference>
<keyword evidence="8 22" id="KW-0349">Heme</keyword>
<dbReference type="GO" id="GO:0140825">
    <property type="term" value="F:lactoperoxidase activity"/>
    <property type="evidence" value="ECO:0007669"/>
    <property type="project" value="UniProtKB-EC"/>
</dbReference>
<comment type="subcellular location">
    <subcellularLocation>
        <location evidence="3 22">Secreted</location>
    </subcellularLocation>
</comment>
<keyword evidence="13 19" id="KW-0408">Iron</keyword>
<dbReference type="FunFam" id="1.10.520.10:FF:000006">
    <property type="entry name" value="Peroxidase"/>
    <property type="match status" value="1"/>
</dbReference>
<feature type="binding site" evidence="19">
    <location>
        <position position="91"/>
    </location>
    <ligand>
        <name>Ca(2+)</name>
        <dbReference type="ChEBI" id="CHEBI:29108"/>
        <label>1</label>
    </ligand>
</feature>
<evidence type="ECO:0000256" key="12">
    <source>
        <dbReference type="ARBA" id="ARBA00023002"/>
    </source>
</evidence>
<feature type="domain" description="Plant heme peroxidase family profile" evidence="23">
    <location>
        <begin position="46"/>
        <end position="338"/>
    </location>
</feature>
<evidence type="ECO:0000256" key="16">
    <source>
        <dbReference type="ARBA" id="ARBA00023324"/>
    </source>
</evidence>
<dbReference type="EC" id="1.11.1.7" evidence="5 22"/>
<evidence type="ECO:0000256" key="11">
    <source>
        <dbReference type="ARBA" id="ARBA00022837"/>
    </source>
</evidence>
<dbReference type="InterPro" id="IPR000823">
    <property type="entry name" value="Peroxidase_pln"/>
</dbReference>
<evidence type="ECO:0000256" key="3">
    <source>
        <dbReference type="ARBA" id="ARBA00004613"/>
    </source>
</evidence>
<dbReference type="AlphaFoldDB" id="A0A2R6QMA0"/>
<feature type="binding site" evidence="19">
    <location>
        <position position="266"/>
    </location>
    <ligand>
        <name>Ca(2+)</name>
        <dbReference type="ChEBI" id="CHEBI:29108"/>
        <label>2</label>
    </ligand>
</feature>
<evidence type="ECO:0000256" key="14">
    <source>
        <dbReference type="ARBA" id="ARBA00023157"/>
    </source>
</evidence>
<evidence type="ECO:0000256" key="7">
    <source>
        <dbReference type="ARBA" id="ARBA00022559"/>
    </source>
</evidence>
<dbReference type="FunCoup" id="A0A2R6QMA0">
    <property type="interactions" value="445"/>
</dbReference>
<dbReference type="Proteomes" id="UP000241394">
    <property type="component" value="Chromosome LG14"/>
</dbReference>
<dbReference type="InterPro" id="IPR019794">
    <property type="entry name" value="Peroxidases_AS"/>
</dbReference>
<dbReference type="PROSITE" id="PS00436">
    <property type="entry name" value="PEROXIDASE_2"/>
    <property type="match status" value="1"/>
</dbReference>
<feature type="binding site" evidence="19">
    <location>
        <position position="261"/>
    </location>
    <ligand>
        <name>Ca(2+)</name>
        <dbReference type="ChEBI" id="CHEBI:29108"/>
        <label>2</label>
    </ligand>
</feature>
<feature type="signal peptide" evidence="22">
    <location>
        <begin position="1"/>
        <end position="23"/>
    </location>
</feature>
<dbReference type="FunFam" id="1.10.420.10:FF:000001">
    <property type="entry name" value="Peroxidase"/>
    <property type="match status" value="1"/>
</dbReference>
<evidence type="ECO:0000256" key="1">
    <source>
        <dbReference type="ARBA" id="ARBA00000189"/>
    </source>
</evidence>
<evidence type="ECO:0000256" key="13">
    <source>
        <dbReference type="ARBA" id="ARBA00023004"/>
    </source>
</evidence>
<dbReference type="Gene3D" id="1.10.520.10">
    <property type="match status" value="1"/>
</dbReference>
<sequence>MNGGTAFVAISLVVLHLVSDSSANSHGYEPQKTSSVKNPKFAANDGLSFDYYQESCPGLEGIIHKSVNEWLKRDPTLAASLIRLHFHDCSVRGCDASILLDHKGSERRANASKTLRGFEVINDIKEAVEKKCPRKVSCADILTAVARDATVEVGGPFWMVPYGRKDGRVSLSKEAEMVPMGREKVTQLVEFFQSKGMNVLDLVVLSGMHTIGRSSCGALQYRLYNFQGTGKPDPSIDHKYLNFLRRKCRWASENVDLDAKTPNTFDVQYYKNLERKMGLLSTDQMLYNDSRTFPLVTALASQPSVFLDQVAVSMVKLGNILDFPGQDGEIRANCNSVNPSYY</sequence>
<keyword evidence="12 22" id="KW-0560">Oxidoreductase</keyword>
<evidence type="ECO:0000256" key="15">
    <source>
        <dbReference type="ARBA" id="ARBA00023180"/>
    </source>
</evidence>
<evidence type="ECO:0000256" key="18">
    <source>
        <dbReference type="PIRSR" id="PIRSR600823-2"/>
    </source>
</evidence>
<name>A0A2R6QMA0_ACTCC</name>
<evidence type="ECO:0000256" key="5">
    <source>
        <dbReference type="ARBA" id="ARBA00012313"/>
    </source>
</evidence>
<dbReference type="PANTHER" id="PTHR31235">
    <property type="entry name" value="PEROXIDASE 25-RELATED"/>
    <property type="match status" value="1"/>
</dbReference>
<keyword evidence="15" id="KW-0325">Glycoprotein</keyword>
<feature type="binding site" evidence="18">
    <location>
        <position position="179"/>
    </location>
    <ligand>
        <name>substrate</name>
    </ligand>
</feature>
<dbReference type="PRINTS" id="PR00461">
    <property type="entry name" value="PLPEROXIDASE"/>
</dbReference>
<comment type="cofactor">
    <cofactor evidence="19 22">
        <name>heme b</name>
        <dbReference type="ChEBI" id="CHEBI:60344"/>
    </cofactor>
    <text evidence="19 22">Binds 1 heme b (iron(II)-protoporphyrin IX) group per subunit.</text>
</comment>
<reference evidence="24 25" key="1">
    <citation type="submission" date="2017-07" db="EMBL/GenBank/DDBJ databases">
        <title>An improved, manually edited Actinidia chinensis var. chinensis (kiwifruit) genome highlights the challenges associated with draft genomes and gene prediction in plants.</title>
        <authorList>
            <person name="Pilkington S."/>
            <person name="Crowhurst R."/>
            <person name="Hilario E."/>
            <person name="Nardozza S."/>
            <person name="Fraser L."/>
            <person name="Peng Y."/>
            <person name="Gunaseelan K."/>
            <person name="Simpson R."/>
            <person name="Tahir J."/>
            <person name="Deroles S."/>
            <person name="Templeton K."/>
            <person name="Luo Z."/>
            <person name="Davy M."/>
            <person name="Cheng C."/>
            <person name="Mcneilage M."/>
            <person name="Scaglione D."/>
            <person name="Liu Y."/>
            <person name="Zhang Q."/>
            <person name="Datson P."/>
            <person name="De Silva N."/>
            <person name="Gardiner S."/>
            <person name="Bassett H."/>
            <person name="Chagne D."/>
            <person name="Mccallum J."/>
            <person name="Dzierzon H."/>
            <person name="Deng C."/>
            <person name="Wang Y.-Y."/>
            <person name="Barron N."/>
            <person name="Manako K."/>
            <person name="Bowen J."/>
            <person name="Foster T."/>
            <person name="Erridge Z."/>
            <person name="Tiffin H."/>
            <person name="Waite C."/>
            <person name="Davies K."/>
            <person name="Grierson E."/>
            <person name="Laing W."/>
            <person name="Kirk R."/>
            <person name="Chen X."/>
            <person name="Wood M."/>
            <person name="Montefiori M."/>
            <person name="Brummell D."/>
            <person name="Schwinn K."/>
            <person name="Catanach A."/>
            <person name="Fullerton C."/>
            <person name="Li D."/>
            <person name="Meiyalaghan S."/>
            <person name="Nieuwenhuizen N."/>
            <person name="Read N."/>
            <person name="Prakash R."/>
            <person name="Hunter D."/>
            <person name="Zhang H."/>
            <person name="Mckenzie M."/>
            <person name="Knabel M."/>
            <person name="Harris A."/>
            <person name="Allan A."/>
            <person name="Chen A."/>
            <person name="Janssen B."/>
            <person name="Plunkett B."/>
            <person name="Dwamena C."/>
            <person name="Voogd C."/>
            <person name="Leif D."/>
            <person name="Lafferty D."/>
            <person name="Souleyre E."/>
            <person name="Varkonyi-Gasic E."/>
            <person name="Gambi F."/>
            <person name="Hanley J."/>
            <person name="Yao J.-L."/>
            <person name="Cheung J."/>
            <person name="David K."/>
            <person name="Warren B."/>
            <person name="Marsh K."/>
            <person name="Snowden K."/>
            <person name="Lin-Wang K."/>
            <person name="Brian L."/>
            <person name="Martinez-Sanchez M."/>
            <person name="Wang M."/>
            <person name="Ileperuma N."/>
            <person name="Macnee N."/>
            <person name="Campin R."/>
            <person name="Mcatee P."/>
            <person name="Drummond R."/>
            <person name="Espley R."/>
            <person name="Ireland H."/>
            <person name="Wu R."/>
            <person name="Atkinson R."/>
            <person name="Karunairetnam S."/>
            <person name="Bulley S."/>
            <person name="Chunkath S."/>
            <person name="Hanley Z."/>
            <person name="Storey R."/>
            <person name="Thrimawithana A."/>
            <person name="Thomson S."/>
            <person name="David C."/>
            <person name="Testolin R."/>
        </authorList>
    </citation>
    <scope>NUCLEOTIDE SEQUENCE [LARGE SCALE GENOMIC DNA]</scope>
    <source>
        <strain evidence="25">cv. Red5</strain>
        <tissue evidence="24">Young leaf</tissue>
    </source>
</reference>
<evidence type="ECO:0000256" key="17">
    <source>
        <dbReference type="PIRSR" id="PIRSR600823-1"/>
    </source>
</evidence>
<feature type="binding site" evidence="19">
    <location>
        <position position="97"/>
    </location>
    <ligand>
        <name>Ca(2+)</name>
        <dbReference type="ChEBI" id="CHEBI:29108"/>
        <label>1</label>
    </ligand>
</feature>
<comment type="function">
    <text evidence="2">Removal of H(2)O(2), oxidation of toxic reductants, biosynthesis and degradation of lignin, suberization, auxin catabolism, response to environmental stresses such as wounding, pathogen attack and oxidative stress. These functions might be dependent on each isozyme/isoform in each plant tissue.</text>
</comment>
<comment type="caution">
    <text evidence="24">The sequence shown here is derived from an EMBL/GenBank/DDBJ whole genome shotgun (WGS) entry which is preliminary data.</text>
</comment>
<feature type="binding site" evidence="19">
    <location>
        <position position="210"/>
    </location>
    <ligand>
        <name>Ca(2+)</name>
        <dbReference type="ChEBI" id="CHEBI:29108"/>
        <label>2</label>
    </ligand>
</feature>
<organism evidence="24 25">
    <name type="scientific">Actinidia chinensis var. chinensis</name>
    <name type="common">Chinese soft-hair kiwi</name>
    <dbReference type="NCBI Taxonomy" id="1590841"/>
    <lineage>
        <taxon>Eukaryota</taxon>
        <taxon>Viridiplantae</taxon>
        <taxon>Streptophyta</taxon>
        <taxon>Embryophyta</taxon>
        <taxon>Tracheophyta</taxon>
        <taxon>Spermatophyta</taxon>
        <taxon>Magnoliopsida</taxon>
        <taxon>eudicotyledons</taxon>
        <taxon>Gunneridae</taxon>
        <taxon>Pentapetalae</taxon>
        <taxon>asterids</taxon>
        <taxon>Ericales</taxon>
        <taxon>Actinidiaceae</taxon>
        <taxon>Actinidia</taxon>
    </lineage>
</organism>
<dbReference type="OrthoDB" id="2113341at2759"/>
<feature type="binding site" evidence="19">
    <location>
        <position position="95"/>
    </location>
    <ligand>
        <name>Ca(2+)</name>
        <dbReference type="ChEBI" id="CHEBI:29108"/>
        <label>1</label>
    </ligand>
</feature>
<keyword evidence="11 19" id="KW-0106">Calcium</keyword>
<dbReference type="Pfam" id="PF00141">
    <property type="entry name" value="peroxidase"/>
    <property type="match status" value="1"/>
</dbReference>
<evidence type="ECO:0000256" key="10">
    <source>
        <dbReference type="ARBA" id="ARBA00022729"/>
    </source>
</evidence>
<feature type="disulfide bond" evidence="21">
    <location>
        <begin position="138"/>
        <end position="334"/>
    </location>
</feature>
<evidence type="ECO:0000256" key="21">
    <source>
        <dbReference type="PIRSR" id="PIRSR600823-5"/>
    </source>
</evidence>
<evidence type="ECO:0000256" key="20">
    <source>
        <dbReference type="PIRSR" id="PIRSR600823-4"/>
    </source>
</evidence>
<feature type="binding site" evidence="19">
    <location>
        <position position="258"/>
    </location>
    <ligand>
        <name>Ca(2+)</name>
        <dbReference type="ChEBI" id="CHEBI:29108"/>
        <label>2</label>
    </ligand>
</feature>
<evidence type="ECO:0000256" key="19">
    <source>
        <dbReference type="PIRSR" id="PIRSR600823-3"/>
    </source>
</evidence>
<keyword evidence="16 22" id="KW-0376">Hydrogen peroxide</keyword>
<keyword evidence="6 22" id="KW-0964">Secreted</keyword>
<feature type="binding site" evidence="19">
    <location>
        <position position="106"/>
    </location>
    <ligand>
        <name>Ca(2+)</name>
        <dbReference type="ChEBI" id="CHEBI:29108"/>
        <label>1</label>
    </ligand>
</feature>
<protein>
    <recommendedName>
        <fullName evidence="5 22">Peroxidase</fullName>
        <ecNumber evidence="5 22">1.11.1.7</ecNumber>
    </recommendedName>
</protein>
<accession>A0A2R6QMA0</accession>
<feature type="disulfide bond" evidence="21">
    <location>
        <begin position="56"/>
        <end position="132"/>
    </location>
</feature>
<evidence type="ECO:0000256" key="22">
    <source>
        <dbReference type="RuleBase" id="RU362060"/>
    </source>
</evidence>
<reference evidence="25" key="2">
    <citation type="journal article" date="2018" name="BMC Genomics">
        <title>A manually annotated Actinidia chinensis var. chinensis (kiwifruit) genome highlights the challenges associated with draft genomes and gene prediction in plants.</title>
        <authorList>
            <person name="Pilkington S.M."/>
            <person name="Crowhurst R."/>
            <person name="Hilario E."/>
            <person name="Nardozza S."/>
            <person name="Fraser L."/>
            <person name="Peng Y."/>
            <person name="Gunaseelan K."/>
            <person name="Simpson R."/>
            <person name="Tahir J."/>
            <person name="Deroles S.C."/>
            <person name="Templeton K."/>
            <person name="Luo Z."/>
            <person name="Davy M."/>
            <person name="Cheng C."/>
            <person name="McNeilage M."/>
            <person name="Scaglione D."/>
            <person name="Liu Y."/>
            <person name="Zhang Q."/>
            <person name="Datson P."/>
            <person name="De Silva N."/>
            <person name="Gardiner S.E."/>
            <person name="Bassett H."/>
            <person name="Chagne D."/>
            <person name="McCallum J."/>
            <person name="Dzierzon H."/>
            <person name="Deng C."/>
            <person name="Wang Y.Y."/>
            <person name="Barron L."/>
            <person name="Manako K."/>
            <person name="Bowen J."/>
            <person name="Foster T.M."/>
            <person name="Erridge Z.A."/>
            <person name="Tiffin H."/>
            <person name="Waite C.N."/>
            <person name="Davies K.M."/>
            <person name="Grierson E.P."/>
            <person name="Laing W.A."/>
            <person name="Kirk R."/>
            <person name="Chen X."/>
            <person name="Wood M."/>
            <person name="Montefiori M."/>
            <person name="Brummell D.A."/>
            <person name="Schwinn K.E."/>
            <person name="Catanach A."/>
            <person name="Fullerton C."/>
            <person name="Li D."/>
            <person name="Meiyalaghan S."/>
            <person name="Nieuwenhuizen N."/>
            <person name="Read N."/>
            <person name="Prakash R."/>
            <person name="Hunter D."/>
            <person name="Zhang H."/>
            <person name="McKenzie M."/>
            <person name="Knabel M."/>
            <person name="Harris A."/>
            <person name="Allan A.C."/>
            <person name="Gleave A."/>
            <person name="Chen A."/>
            <person name="Janssen B.J."/>
            <person name="Plunkett B."/>
            <person name="Ampomah-Dwamena C."/>
            <person name="Voogd C."/>
            <person name="Leif D."/>
            <person name="Lafferty D."/>
            <person name="Souleyre E.J.F."/>
            <person name="Varkonyi-Gasic E."/>
            <person name="Gambi F."/>
            <person name="Hanley J."/>
            <person name="Yao J.L."/>
            <person name="Cheung J."/>
            <person name="David K.M."/>
            <person name="Warren B."/>
            <person name="Marsh K."/>
            <person name="Snowden K.C."/>
            <person name="Lin-Wang K."/>
            <person name="Brian L."/>
            <person name="Martinez-Sanchez M."/>
            <person name="Wang M."/>
            <person name="Ileperuma N."/>
            <person name="Macnee N."/>
            <person name="Campin R."/>
            <person name="McAtee P."/>
            <person name="Drummond R.S.M."/>
            <person name="Espley R.V."/>
            <person name="Ireland H.S."/>
            <person name="Wu R."/>
            <person name="Atkinson R.G."/>
            <person name="Karunairetnam S."/>
            <person name="Bulley S."/>
            <person name="Chunkath S."/>
            <person name="Hanley Z."/>
            <person name="Storey R."/>
            <person name="Thrimawithana A.H."/>
            <person name="Thomson S."/>
            <person name="David C."/>
            <person name="Testolin R."/>
            <person name="Huang H."/>
            <person name="Hellens R.P."/>
            <person name="Schaffer R.J."/>
        </authorList>
    </citation>
    <scope>NUCLEOTIDE SEQUENCE [LARGE SCALE GENOMIC DNA]</scope>
    <source>
        <strain evidence="25">cv. Red5</strain>
    </source>
</reference>
<evidence type="ECO:0000256" key="8">
    <source>
        <dbReference type="ARBA" id="ARBA00022617"/>
    </source>
</evidence>
<keyword evidence="7 22" id="KW-0575">Peroxidase</keyword>
<evidence type="ECO:0000259" key="23">
    <source>
        <dbReference type="PROSITE" id="PS50873"/>
    </source>
</evidence>
<comment type="similarity">
    <text evidence="22">Belongs to the peroxidase family. Classical plant (class III) peroxidase subfamily.</text>
</comment>
<feature type="site" description="Transition state stabilizer" evidence="20">
    <location>
        <position position="83"/>
    </location>
</feature>
<dbReference type="Gene3D" id="1.10.420.10">
    <property type="entry name" value="Peroxidase, domain 2"/>
    <property type="match status" value="1"/>
</dbReference>
<dbReference type="GO" id="GO:0046872">
    <property type="term" value="F:metal ion binding"/>
    <property type="evidence" value="ECO:0007669"/>
    <property type="project" value="UniProtKB-UniRule"/>
</dbReference>
<dbReference type="InParanoid" id="A0A2R6QMA0"/>
<dbReference type="Gramene" id="PSS11057">
    <property type="protein sequence ID" value="PSS11057"/>
    <property type="gene ID" value="CEY00_Acc15330"/>
</dbReference>
<keyword evidence="9 19" id="KW-0479">Metal-binding</keyword>
<dbReference type="GO" id="GO:0042744">
    <property type="term" value="P:hydrogen peroxide catabolic process"/>
    <property type="evidence" value="ECO:0007669"/>
    <property type="project" value="UniProtKB-KW"/>
</dbReference>
<dbReference type="InterPro" id="IPR019793">
    <property type="entry name" value="Peroxidases_heam-ligand_BS"/>
</dbReference>
<evidence type="ECO:0000256" key="2">
    <source>
        <dbReference type="ARBA" id="ARBA00002322"/>
    </source>
</evidence>
<evidence type="ECO:0000313" key="24">
    <source>
        <dbReference type="EMBL" id="PSS11057.1"/>
    </source>
</evidence>
<dbReference type="STRING" id="1590841.A0A2R6QMA0"/>
<evidence type="ECO:0000256" key="4">
    <source>
        <dbReference type="ARBA" id="ARBA00006873"/>
    </source>
</evidence>
<comment type="similarity">
    <text evidence="4">Belongs to the peroxidase family. Ascorbate peroxidase subfamily.</text>
</comment>